<dbReference type="InterPro" id="IPR011961">
    <property type="entry name" value="RimM"/>
</dbReference>
<protein>
    <recommendedName>
        <fullName evidence="5">Ribosome maturation factor RimM</fullName>
    </recommendedName>
</protein>
<proteinExistence type="inferred from homology"/>
<dbReference type="GO" id="GO:0005840">
    <property type="term" value="C:ribosome"/>
    <property type="evidence" value="ECO:0007669"/>
    <property type="project" value="InterPro"/>
</dbReference>
<dbReference type="HAMAP" id="MF_00014">
    <property type="entry name" value="Ribosome_mat_RimM"/>
    <property type="match status" value="1"/>
</dbReference>
<dbReference type="InterPro" id="IPR011033">
    <property type="entry name" value="PRC_barrel-like_sf"/>
</dbReference>
<comment type="subcellular location">
    <subcellularLocation>
        <location evidence="5">Cytoplasm</location>
    </subcellularLocation>
</comment>
<reference evidence="8 9" key="1">
    <citation type="submission" date="2019-03" db="EMBL/GenBank/DDBJ databases">
        <title>Genomic Encyclopedia of Archaeal and Bacterial Type Strains, Phase II (KMG-II): from individual species to whole genera.</title>
        <authorList>
            <person name="Goeker M."/>
        </authorList>
    </citation>
    <scope>NUCLEOTIDE SEQUENCE [LARGE SCALE GENOMIC DNA]</scope>
    <source>
        <strain evidence="8 9">DSM 22554</strain>
    </source>
</reference>
<name>A0A4R1LW33_9SPHI</name>
<dbReference type="Proteomes" id="UP000294616">
    <property type="component" value="Unassembled WGS sequence"/>
</dbReference>
<keyword evidence="4 5" id="KW-0143">Chaperone</keyword>
<organism evidence="8 9">
    <name type="scientific">Albibacterium bauzanense</name>
    <dbReference type="NCBI Taxonomy" id="653929"/>
    <lineage>
        <taxon>Bacteria</taxon>
        <taxon>Pseudomonadati</taxon>
        <taxon>Bacteroidota</taxon>
        <taxon>Sphingobacteriia</taxon>
        <taxon>Sphingobacteriales</taxon>
        <taxon>Sphingobacteriaceae</taxon>
        <taxon>Albibacterium</taxon>
    </lineage>
</organism>
<evidence type="ECO:0000313" key="9">
    <source>
        <dbReference type="Proteomes" id="UP000294616"/>
    </source>
</evidence>
<keyword evidence="9" id="KW-1185">Reference proteome</keyword>
<dbReference type="Gene3D" id="2.30.30.240">
    <property type="entry name" value="PRC-barrel domain"/>
    <property type="match status" value="1"/>
</dbReference>
<dbReference type="OrthoDB" id="9810331at2"/>
<dbReference type="EMBL" id="SMGO01000002">
    <property type="protein sequence ID" value="TCK82987.1"/>
    <property type="molecule type" value="Genomic_DNA"/>
</dbReference>
<comment type="subunit">
    <text evidence="5">Binds ribosomal protein uS19.</text>
</comment>
<dbReference type="Pfam" id="PF01782">
    <property type="entry name" value="RimM"/>
    <property type="match status" value="1"/>
</dbReference>
<dbReference type="Gene3D" id="2.40.30.60">
    <property type="entry name" value="RimM"/>
    <property type="match status" value="1"/>
</dbReference>
<gene>
    <name evidence="5" type="primary">rimM</name>
    <name evidence="8" type="ORF">C8N28_1574</name>
</gene>
<sequence>MDYNESFKIGYITKTRGLKGEIQLFFEFKDPDLLDLDLIFIEINRQLVPFFVSSYKLQSNNTGYFFLEDIDHIDKAQELLRKSVFLPNTKMPEREEGEFLIEDLKGFNVFDSNYGELGVILEINEYPQQFVATVSYQSQEVLFPLSDDFIEEIDEEKKELHINLPDGLLDVYLNQS</sequence>
<evidence type="ECO:0000259" key="7">
    <source>
        <dbReference type="Pfam" id="PF24986"/>
    </source>
</evidence>
<dbReference type="SUPFAM" id="SSF50346">
    <property type="entry name" value="PRC-barrel domain"/>
    <property type="match status" value="1"/>
</dbReference>
<evidence type="ECO:0000256" key="3">
    <source>
        <dbReference type="ARBA" id="ARBA00022552"/>
    </source>
</evidence>
<evidence type="ECO:0000256" key="1">
    <source>
        <dbReference type="ARBA" id="ARBA00022490"/>
    </source>
</evidence>
<dbReference type="InterPro" id="IPR036976">
    <property type="entry name" value="RimM_N_sf"/>
</dbReference>
<dbReference type="AlphaFoldDB" id="A0A4R1LW33"/>
<comment type="caution">
    <text evidence="8">The sequence shown here is derived from an EMBL/GenBank/DDBJ whole genome shotgun (WGS) entry which is preliminary data.</text>
</comment>
<keyword evidence="2 5" id="KW-0690">Ribosome biogenesis</keyword>
<evidence type="ECO:0000256" key="5">
    <source>
        <dbReference type="HAMAP-Rule" id="MF_00014"/>
    </source>
</evidence>
<dbReference type="SUPFAM" id="SSF50447">
    <property type="entry name" value="Translation proteins"/>
    <property type="match status" value="1"/>
</dbReference>
<dbReference type="NCBIfam" id="TIGR02273">
    <property type="entry name" value="16S_RimM"/>
    <property type="match status" value="1"/>
</dbReference>
<accession>A0A4R1LW33</accession>
<dbReference type="InterPro" id="IPR002676">
    <property type="entry name" value="RimM_N"/>
</dbReference>
<dbReference type="GO" id="GO:0043022">
    <property type="term" value="F:ribosome binding"/>
    <property type="evidence" value="ECO:0007669"/>
    <property type="project" value="InterPro"/>
</dbReference>
<dbReference type="GO" id="GO:0005737">
    <property type="term" value="C:cytoplasm"/>
    <property type="evidence" value="ECO:0007669"/>
    <property type="project" value="UniProtKB-SubCell"/>
</dbReference>
<evidence type="ECO:0000313" key="8">
    <source>
        <dbReference type="EMBL" id="TCK82987.1"/>
    </source>
</evidence>
<evidence type="ECO:0000256" key="4">
    <source>
        <dbReference type="ARBA" id="ARBA00023186"/>
    </source>
</evidence>
<comment type="domain">
    <text evidence="5">The PRC barrel domain binds ribosomal protein uS19.</text>
</comment>
<comment type="function">
    <text evidence="5">An accessory protein needed during the final step in the assembly of 30S ribosomal subunit, possibly for assembly of the head region. Essential for efficient processing of 16S rRNA. May be needed both before and after RbfA during the maturation of 16S rRNA. It has affinity for free ribosomal 30S subunits but not for 70S ribosomes.</text>
</comment>
<dbReference type="Pfam" id="PF24986">
    <property type="entry name" value="PRC_RimM"/>
    <property type="match status" value="1"/>
</dbReference>
<keyword evidence="1 5" id="KW-0963">Cytoplasm</keyword>
<evidence type="ECO:0000256" key="2">
    <source>
        <dbReference type="ARBA" id="ARBA00022517"/>
    </source>
</evidence>
<feature type="domain" description="Ribosome maturation factor RimM PRC barrel" evidence="7">
    <location>
        <begin position="102"/>
        <end position="168"/>
    </location>
</feature>
<evidence type="ECO:0000259" key="6">
    <source>
        <dbReference type="Pfam" id="PF01782"/>
    </source>
</evidence>
<dbReference type="RefSeq" id="WP_132223387.1">
    <property type="nucleotide sequence ID" value="NZ_SMGO01000002.1"/>
</dbReference>
<dbReference type="PANTHER" id="PTHR33692:SF1">
    <property type="entry name" value="RIBOSOME MATURATION FACTOR RIMM"/>
    <property type="match status" value="1"/>
</dbReference>
<keyword evidence="3 5" id="KW-0698">rRNA processing</keyword>
<feature type="domain" description="RimM N-terminal" evidence="6">
    <location>
        <begin position="9"/>
        <end position="88"/>
    </location>
</feature>
<comment type="similarity">
    <text evidence="5">Belongs to the RimM family.</text>
</comment>
<dbReference type="PANTHER" id="PTHR33692">
    <property type="entry name" value="RIBOSOME MATURATION FACTOR RIMM"/>
    <property type="match status" value="1"/>
</dbReference>
<dbReference type="GO" id="GO:0042274">
    <property type="term" value="P:ribosomal small subunit biogenesis"/>
    <property type="evidence" value="ECO:0007669"/>
    <property type="project" value="UniProtKB-UniRule"/>
</dbReference>
<dbReference type="InterPro" id="IPR009000">
    <property type="entry name" value="Transl_B-barrel_sf"/>
</dbReference>
<dbReference type="InterPro" id="IPR056792">
    <property type="entry name" value="PRC_RimM"/>
</dbReference>
<dbReference type="GO" id="GO:0006364">
    <property type="term" value="P:rRNA processing"/>
    <property type="evidence" value="ECO:0007669"/>
    <property type="project" value="UniProtKB-UniRule"/>
</dbReference>